<evidence type="ECO:0000256" key="1">
    <source>
        <dbReference type="SAM" id="MobiDB-lite"/>
    </source>
</evidence>
<accession>A0ABX7MTV5</accession>
<dbReference type="EMBL" id="CP071247">
    <property type="protein sequence ID" value="QSP95743.1"/>
    <property type="molecule type" value="Genomic_DNA"/>
</dbReference>
<feature type="region of interest" description="Disordered" evidence="1">
    <location>
        <begin position="1"/>
        <end position="54"/>
    </location>
</feature>
<protein>
    <submittedName>
        <fullName evidence="2">Uncharacterized protein</fullName>
    </submittedName>
</protein>
<name>A0ABX7MTV5_9GAMM</name>
<feature type="compositionally biased region" description="Acidic residues" evidence="1">
    <location>
        <begin position="42"/>
        <end position="54"/>
    </location>
</feature>
<evidence type="ECO:0000313" key="2">
    <source>
        <dbReference type="EMBL" id="QSP95743.1"/>
    </source>
</evidence>
<evidence type="ECO:0000313" key="3">
    <source>
        <dbReference type="Proteomes" id="UP000663555"/>
    </source>
</evidence>
<gene>
    <name evidence="2" type="ORF">LPB19_04840</name>
</gene>
<dbReference type="RefSeq" id="WP_206644980.1">
    <property type="nucleotide sequence ID" value="NZ_CP071247.1"/>
</dbReference>
<feature type="compositionally biased region" description="Basic and acidic residues" evidence="1">
    <location>
        <begin position="1"/>
        <end position="38"/>
    </location>
</feature>
<organism evidence="2 3">
    <name type="scientific">Marinobacter salinisoli</name>
    <dbReference type="NCBI Taxonomy" id="2769486"/>
    <lineage>
        <taxon>Bacteria</taxon>
        <taxon>Pseudomonadati</taxon>
        <taxon>Pseudomonadota</taxon>
        <taxon>Gammaproteobacteria</taxon>
        <taxon>Pseudomonadales</taxon>
        <taxon>Marinobacteraceae</taxon>
        <taxon>Marinobacter</taxon>
    </lineage>
</organism>
<keyword evidence="3" id="KW-1185">Reference proteome</keyword>
<reference evidence="2 3" key="1">
    <citation type="submission" date="2021-03" db="EMBL/GenBank/DDBJ databases">
        <title>Genome sequencing of Marinobacter sp. LPB0319.</title>
        <authorList>
            <person name="Kim J."/>
        </authorList>
    </citation>
    <scope>NUCLEOTIDE SEQUENCE [LARGE SCALE GENOMIC DNA]</scope>
    <source>
        <strain evidence="2 3">LPB0319</strain>
    </source>
</reference>
<sequence length="54" mass="6119">MAGEETMFHDMENNDRKSTGMDGDTGHDNRDGMKKDDMDTMPMEDDPMDTDTMA</sequence>
<dbReference type="Proteomes" id="UP000663555">
    <property type="component" value="Chromosome"/>
</dbReference>
<proteinExistence type="predicted"/>